<keyword evidence="3" id="KW-1185">Reference proteome</keyword>
<dbReference type="Pfam" id="PF00566">
    <property type="entry name" value="RabGAP-TBC"/>
    <property type="match status" value="1"/>
</dbReference>
<sequence>MCAIMWLGMPMDLLSDRNTYKHLDNALIFEEEEERSEKWKIFLEHHAKTSKAKGWAKSRPVLSCIESMMNSRVKKGNHMKNKNVNESEDNEDSQESFFPWKEELESLVHGGVPKDLQGRYGKLLWVSRHDEWKDIMRSCWLKKMMISIATHLDIMRTFPGHPTLNRDSLRRLLLAYARHNPSVGYCQVTDYLKLLFSEMSSTANEFLTGLLLLVMPEESAFWALVTIIDDYFEGYHTEGMIEYQVDQLVFDELMHGRYPKLVNHLDYLGVQVAWICAPWFLSIFINTLPWESGAALITTKDAGDAINLLQSLVVSTFDSSQLVLTACMGFLAVTDAKLRKLRDKLRPSVLLDVEERTKRSRFTKASKGLAYTRYCVKNERGSLLEEAKLVEDLADGDELKLESHSSFLDQLLCSLSADLVGSHSSMILVLYCKGPHTTDSFFKFPSLTVYVQADWMKVKLCRLLEDKTKVPEQSAVEAKEETLPSWWAEQKEELEGRIQALEDGMTENRVYLQRILQLVNQAAEEKDSPQSVKSQPTVAEKQNKNGVYGCILSNLFKKVGLRVGLDASFPLKNQINLFSLTKSGWKINEETGLWVRTGEQPPEADDSDDEPE</sequence>
<dbReference type="Gene3D" id="1.10.472.80">
    <property type="entry name" value="Ypt/Rab-GAP domain of gyp1p, domain 3"/>
    <property type="match status" value="1"/>
</dbReference>
<name>A0A6A2W9B9_HIBSY</name>
<comment type="caution">
    <text evidence="2">The sequence shown here is derived from an EMBL/GenBank/DDBJ whole genome shotgun (WGS) entry which is preliminary data.</text>
</comment>
<protein>
    <submittedName>
        <fullName evidence="2">Run and tbc1 domain containing 3</fullName>
    </submittedName>
</protein>
<organism evidence="2 3">
    <name type="scientific">Hibiscus syriacus</name>
    <name type="common">Rose of Sharon</name>
    <dbReference type="NCBI Taxonomy" id="106335"/>
    <lineage>
        <taxon>Eukaryota</taxon>
        <taxon>Viridiplantae</taxon>
        <taxon>Streptophyta</taxon>
        <taxon>Embryophyta</taxon>
        <taxon>Tracheophyta</taxon>
        <taxon>Spermatophyta</taxon>
        <taxon>Magnoliopsida</taxon>
        <taxon>eudicotyledons</taxon>
        <taxon>Gunneridae</taxon>
        <taxon>Pentapetalae</taxon>
        <taxon>rosids</taxon>
        <taxon>malvids</taxon>
        <taxon>Malvales</taxon>
        <taxon>Malvaceae</taxon>
        <taxon>Malvoideae</taxon>
        <taxon>Hibiscus</taxon>
    </lineage>
</organism>
<dbReference type="EMBL" id="VEPZ02001788">
    <property type="protein sequence ID" value="KAE8654292.1"/>
    <property type="molecule type" value="Genomic_DNA"/>
</dbReference>
<proteinExistence type="predicted"/>
<dbReference type="Proteomes" id="UP000436088">
    <property type="component" value="Unassembled WGS sequence"/>
</dbReference>
<dbReference type="InterPro" id="IPR035969">
    <property type="entry name" value="Rab-GAP_TBC_sf"/>
</dbReference>
<evidence type="ECO:0000313" key="2">
    <source>
        <dbReference type="EMBL" id="KAE8654292.1"/>
    </source>
</evidence>
<accession>A0A6A2W9B9</accession>
<dbReference type="PROSITE" id="PS50086">
    <property type="entry name" value="TBC_RABGAP"/>
    <property type="match status" value="1"/>
</dbReference>
<evidence type="ECO:0000259" key="1">
    <source>
        <dbReference type="PROSITE" id="PS50086"/>
    </source>
</evidence>
<evidence type="ECO:0000313" key="3">
    <source>
        <dbReference type="Proteomes" id="UP000436088"/>
    </source>
</evidence>
<dbReference type="AlphaFoldDB" id="A0A6A2W9B9"/>
<dbReference type="SMART" id="SM00164">
    <property type="entry name" value="TBC"/>
    <property type="match status" value="1"/>
</dbReference>
<feature type="domain" description="Rab-GAP TBC" evidence="1">
    <location>
        <begin position="130"/>
        <end position="304"/>
    </location>
</feature>
<dbReference type="InterPro" id="IPR050302">
    <property type="entry name" value="Rab_GAP_TBC_domain"/>
</dbReference>
<dbReference type="SUPFAM" id="SSF47923">
    <property type="entry name" value="Ypt/Rab-GAP domain of gyp1p"/>
    <property type="match status" value="2"/>
</dbReference>
<reference evidence="2" key="1">
    <citation type="submission" date="2019-09" db="EMBL/GenBank/DDBJ databases">
        <title>Draft genome information of white flower Hibiscus syriacus.</title>
        <authorList>
            <person name="Kim Y.-M."/>
        </authorList>
    </citation>
    <scope>NUCLEOTIDE SEQUENCE [LARGE SCALE GENOMIC DNA]</scope>
    <source>
        <strain evidence="2">YM2019G1</strain>
    </source>
</reference>
<dbReference type="Gene3D" id="1.10.8.270">
    <property type="entry name" value="putative rabgap domain of human tbc1 domain family member 14 like domains"/>
    <property type="match status" value="1"/>
</dbReference>
<dbReference type="PANTHER" id="PTHR47219">
    <property type="entry name" value="RAB GTPASE-ACTIVATING PROTEIN 1-LIKE"/>
    <property type="match status" value="1"/>
</dbReference>
<dbReference type="GO" id="GO:0031267">
    <property type="term" value="F:small GTPase binding"/>
    <property type="evidence" value="ECO:0007669"/>
    <property type="project" value="TreeGrafter"/>
</dbReference>
<dbReference type="InterPro" id="IPR000195">
    <property type="entry name" value="Rab-GAP-TBC_dom"/>
</dbReference>
<dbReference type="PANTHER" id="PTHR47219:SF20">
    <property type="entry name" value="TBC1 DOMAIN FAMILY MEMBER 2B"/>
    <property type="match status" value="1"/>
</dbReference>
<gene>
    <name evidence="2" type="ORF">F3Y22_tig00117056pilonHSYRG01321</name>
</gene>
<dbReference type="GO" id="GO:0005096">
    <property type="term" value="F:GTPase activator activity"/>
    <property type="evidence" value="ECO:0007669"/>
    <property type="project" value="TreeGrafter"/>
</dbReference>